<evidence type="ECO:0000256" key="2">
    <source>
        <dbReference type="ARBA" id="ARBA00022723"/>
    </source>
</evidence>
<dbReference type="CDD" id="cd07730">
    <property type="entry name" value="metallo-hydrolase-like_MBL-fold"/>
    <property type="match status" value="1"/>
</dbReference>
<dbReference type="Proteomes" id="UP001358417">
    <property type="component" value="Unassembled WGS sequence"/>
</dbReference>
<dbReference type="GO" id="GO:0016787">
    <property type="term" value="F:hydrolase activity"/>
    <property type="evidence" value="ECO:0007669"/>
    <property type="project" value="UniProtKB-KW"/>
</dbReference>
<comment type="caution">
    <text evidence="6">The sequence shown here is derived from an EMBL/GenBank/DDBJ whole genome shotgun (WGS) entry which is preliminary data.</text>
</comment>
<reference evidence="6 7" key="1">
    <citation type="submission" date="2023-08" db="EMBL/GenBank/DDBJ databases">
        <title>Black Yeasts Isolated from many extreme environments.</title>
        <authorList>
            <person name="Coleine C."/>
            <person name="Stajich J.E."/>
            <person name="Selbmann L."/>
        </authorList>
    </citation>
    <scope>NUCLEOTIDE SEQUENCE [LARGE SCALE GENOMIC DNA]</scope>
    <source>
        <strain evidence="6 7">CCFEE 5792</strain>
    </source>
</reference>
<keyword evidence="4" id="KW-0862">Zinc</keyword>
<dbReference type="Pfam" id="PF00753">
    <property type="entry name" value="Lactamase_B"/>
    <property type="match status" value="1"/>
</dbReference>
<dbReference type="InterPro" id="IPR051013">
    <property type="entry name" value="MBL_superfamily_lactonases"/>
</dbReference>
<dbReference type="InterPro" id="IPR036866">
    <property type="entry name" value="RibonucZ/Hydroxyglut_hydro"/>
</dbReference>
<dbReference type="Gene3D" id="3.60.15.10">
    <property type="entry name" value="Ribonuclease Z/Hydroxyacylglutathione hydrolase-like"/>
    <property type="match status" value="1"/>
</dbReference>
<dbReference type="InterPro" id="IPR001279">
    <property type="entry name" value="Metallo-B-lactamas"/>
</dbReference>
<sequence length="377" mass="41190">MSGQTYLATPAAVPELGIPESSSTVDVRIIDTTGYGEVSTSVVFTPQLPGHDKFIFPSYSFLISNDKNGKHILFDLGMRKDWETFMPEPTIGFVKQIMPFTVQSNVDEILDADVAKIGITTKDISAVIWSHHHFDHRGDLSPFDSNTQLIVGPGFMKAYSPGYPTDPKSTIQETELTSNPVRELDDSAFTLKLGRVPAHDYFGDGSFYILSTPGHTTGHLAALARVTSESNGSSTFVLLGGDCAHHPGVFRPTEYLPIPEKVPEAPRSKFGTSPCPGVWLQKYVHPQKSATEPFLKANLVVYENPEYGLHSLSAMQEFDASPDILVCIAHDAGLLGNIDFYPDKLNGWKAKGLKNAVHWNFCGDFDVKAAKEKAAAA</sequence>
<evidence type="ECO:0000256" key="3">
    <source>
        <dbReference type="ARBA" id="ARBA00022801"/>
    </source>
</evidence>
<dbReference type="RefSeq" id="XP_064705850.1">
    <property type="nucleotide sequence ID" value="XM_064846870.1"/>
</dbReference>
<feature type="domain" description="Metallo-beta-lactamase" evidence="5">
    <location>
        <begin position="57"/>
        <end position="278"/>
    </location>
</feature>
<keyword evidence="3" id="KW-0378">Hydrolase</keyword>
<dbReference type="AlphaFoldDB" id="A0AAV9N8L9"/>
<protein>
    <recommendedName>
        <fullName evidence="5">Metallo-beta-lactamase domain-containing protein</fullName>
    </recommendedName>
</protein>
<keyword evidence="2" id="KW-0479">Metal-binding</keyword>
<dbReference type="PANTHER" id="PTHR42978">
    <property type="entry name" value="QUORUM-QUENCHING LACTONASE YTNP-RELATED-RELATED"/>
    <property type="match status" value="1"/>
</dbReference>
<evidence type="ECO:0000259" key="5">
    <source>
        <dbReference type="SMART" id="SM00849"/>
    </source>
</evidence>
<evidence type="ECO:0000313" key="6">
    <source>
        <dbReference type="EMBL" id="KAK5051623.1"/>
    </source>
</evidence>
<dbReference type="SMART" id="SM00849">
    <property type="entry name" value="Lactamase_B"/>
    <property type="match status" value="1"/>
</dbReference>
<accession>A0AAV9N8L9</accession>
<dbReference type="PANTHER" id="PTHR42978:SF5">
    <property type="entry name" value="METALLO-BETA-LACTAMASE DOMAIN-CONTAINING PROTEIN"/>
    <property type="match status" value="1"/>
</dbReference>
<name>A0AAV9N8L9_9EURO</name>
<dbReference type="GO" id="GO:0046872">
    <property type="term" value="F:metal ion binding"/>
    <property type="evidence" value="ECO:0007669"/>
    <property type="project" value="UniProtKB-KW"/>
</dbReference>
<evidence type="ECO:0000256" key="1">
    <source>
        <dbReference type="ARBA" id="ARBA00007749"/>
    </source>
</evidence>
<evidence type="ECO:0000313" key="7">
    <source>
        <dbReference type="Proteomes" id="UP001358417"/>
    </source>
</evidence>
<proteinExistence type="inferred from homology"/>
<dbReference type="SUPFAM" id="SSF56281">
    <property type="entry name" value="Metallo-hydrolase/oxidoreductase"/>
    <property type="match status" value="1"/>
</dbReference>
<dbReference type="GeneID" id="89971469"/>
<comment type="similarity">
    <text evidence="1">Belongs to the metallo-beta-lactamase superfamily.</text>
</comment>
<keyword evidence="7" id="KW-1185">Reference proteome</keyword>
<organism evidence="6 7">
    <name type="scientific">Exophiala bonariae</name>
    <dbReference type="NCBI Taxonomy" id="1690606"/>
    <lineage>
        <taxon>Eukaryota</taxon>
        <taxon>Fungi</taxon>
        <taxon>Dikarya</taxon>
        <taxon>Ascomycota</taxon>
        <taxon>Pezizomycotina</taxon>
        <taxon>Eurotiomycetes</taxon>
        <taxon>Chaetothyriomycetidae</taxon>
        <taxon>Chaetothyriales</taxon>
        <taxon>Herpotrichiellaceae</taxon>
        <taxon>Exophiala</taxon>
    </lineage>
</organism>
<evidence type="ECO:0000256" key="4">
    <source>
        <dbReference type="ARBA" id="ARBA00022833"/>
    </source>
</evidence>
<gene>
    <name evidence="6" type="ORF">LTR84_003275</name>
</gene>
<dbReference type="EMBL" id="JAVRRD010000015">
    <property type="protein sequence ID" value="KAK5051623.1"/>
    <property type="molecule type" value="Genomic_DNA"/>
</dbReference>